<keyword evidence="2" id="KW-1185">Reference proteome</keyword>
<sequence>MPARSTTRLAFLAVQVLVVGAFAATWVTKAKALSREFRALQQNGSEYTRLPVTRNEPLEVSSLYNRPDFISDEELADVLRQIQPRFPVKEMKPNFVEHALRTWGVHAEFRDPEVRSGAELAKFLTDTASFVTSWGPGVGPLLQERTGGIAIRWGSEKGGSVHHDHWLASLTEAGATLDTPVFGPSRHSSTLGDVLHESLRDFRLDEKETEWTAMAFGMWLPPENHWIGADGRRYSFDLIARRLMRGQKELGVCSGTHRVFSLMVLVRLDDEFPNILTDEVRAEVYGYLQEVKEAIMASQFEDGHWPSNWPDGADAVTTPVDDPLFKQVIATGHHLEWLAIAPKDLHPPEEQIRKAFRWVIDTTRSQTPEEILERYTFFSHVGAAAARWRQTHPAVFWKEWEAKH</sequence>
<reference evidence="1 2" key="1">
    <citation type="submission" date="2019-02" db="EMBL/GenBank/DDBJ databases">
        <title>Deep-cultivation of Planctomycetes and their phenomic and genomic characterization uncovers novel biology.</title>
        <authorList>
            <person name="Wiegand S."/>
            <person name="Jogler M."/>
            <person name="Boedeker C."/>
            <person name="Pinto D."/>
            <person name="Vollmers J."/>
            <person name="Rivas-Marin E."/>
            <person name="Kohn T."/>
            <person name="Peeters S.H."/>
            <person name="Heuer A."/>
            <person name="Rast P."/>
            <person name="Oberbeckmann S."/>
            <person name="Bunk B."/>
            <person name="Jeske O."/>
            <person name="Meyerdierks A."/>
            <person name="Storesund J.E."/>
            <person name="Kallscheuer N."/>
            <person name="Luecker S."/>
            <person name="Lage O.M."/>
            <person name="Pohl T."/>
            <person name="Merkel B.J."/>
            <person name="Hornburger P."/>
            <person name="Mueller R.-W."/>
            <person name="Bruemmer F."/>
            <person name="Labrenz M."/>
            <person name="Spormann A.M."/>
            <person name="Op den Camp H."/>
            <person name="Overmann J."/>
            <person name="Amann R."/>
            <person name="Jetten M.S.M."/>
            <person name="Mascher T."/>
            <person name="Medema M.H."/>
            <person name="Devos D.P."/>
            <person name="Kaster A.-K."/>
            <person name="Ovreas L."/>
            <person name="Rohde M."/>
            <person name="Galperin M.Y."/>
            <person name="Jogler C."/>
        </authorList>
    </citation>
    <scope>NUCLEOTIDE SEQUENCE [LARGE SCALE GENOMIC DNA]</scope>
    <source>
        <strain evidence="1 2">Pan44</strain>
    </source>
</reference>
<dbReference type="RefSeq" id="WP_145027023.1">
    <property type="nucleotide sequence ID" value="NZ_CP036271.1"/>
</dbReference>
<dbReference type="InterPro" id="IPR008930">
    <property type="entry name" value="Terpenoid_cyclase/PrenylTrfase"/>
</dbReference>
<protein>
    <submittedName>
        <fullName evidence="1">Uncharacterized protein</fullName>
    </submittedName>
</protein>
<proteinExistence type="predicted"/>
<accession>A0A517S8V3</accession>
<name>A0A517S8V3_9PLAN</name>
<dbReference type="InParanoid" id="A0A517S8V3"/>
<gene>
    <name evidence="1" type="ORF">Pan44_05760</name>
</gene>
<dbReference type="Proteomes" id="UP000315700">
    <property type="component" value="Chromosome"/>
</dbReference>
<dbReference type="KEGG" id="ccos:Pan44_05760"/>
<organism evidence="1 2">
    <name type="scientific">Caulifigura coniformis</name>
    <dbReference type="NCBI Taxonomy" id="2527983"/>
    <lineage>
        <taxon>Bacteria</taxon>
        <taxon>Pseudomonadati</taxon>
        <taxon>Planctomycetota</taxon>
        <taxon>Planctomycetia</taxon>
        <taxon>Planctomycetales</taxon>
        <taxon>Planctomycetaceae</taxon>
        <taxon>Caulifigura</taxon>
    </lineage>
</organism>
<dbReference type="SUPFAM" id="SSF48239">
    <property type="entry name" value="Terpenoid cyclases/Protein prenyltransferases"/>
    <property type="match status" value="1"/>
</dbReference>
<evidence type="ECO:0000313" key="2">
    <source>
        <dbReference type="Proteomes" id="UP000315700"/>
    </source>
</evidence>
<dbReference type="AlphaFoldDB" id="A0A517S8V3"/>
<dbReference type="EMBL" id="CP036271">
    <property type="protein sequence ID" value="QDT52564.1"/>
    <property type="molecule type" value="Genomic_DNA"/>
</dbReference>
<dbReference type="OrthoDB" id="208668at2"/>
<evidence type="ECO:0000313" key="1">
    <source>
        <dbReference type="EMBL" id="QDT52564.1"/>
    </source>
</evidence>